<dbReference type="PROSITE" id="PS51257">
    <property type="entry name" value="PROKAR_LIPOPROTEIN"/>
    <property type="match status" value="1"/>
</dbReference>
<sequence length="316" mass="34785">MRWRGMWMWMWMWMLTVALSLAACGERPRTAGADASPRSQADAHYRMAVEQHRAQRVARLRAASGWLSYTGSGRLYSGVHQVGSAADNDVQLPAGPAHLGSLRIDADAGVVFEAAADAAPTVRGQPFRAGRLGTDAAHGTETRLALGEQEFYVVRTGNLFGWRFRDPHAAARSSFHGIDYFPIDPRWRVVADWHPAALPRALVLLTSIGTPQPLTLAGSAEFTLGGRRYRLQALRDDDGKRLFFPFTDRTSGRESYGGARYLFVEPAQGRRIVLDFNLAQNPPCAFTAHVVCPLAPVGNRLERAVTAGEKNYLGLR</sequence>
<dbReference type="PANTHER" id="PTHR41913">
    <property type="entry name" value="DUF1684 DOMAIN-CONTAINING PROTEIN"/>
    <property type="match status" value="1"/>
</dbReference>
<dbReference type="AlphaFoldDB" id="A0A1C3TLU4"/>
<reference evidence="2" key="1">
    <citation type="submission" date="2016-07" db="EMBL/GenBank/DDBJ databases">
        <authorList>
            <person name="Jaenicke Sebastian"/>
        </authorList>
    </citation>
    <scope>NUCLEOTIDE SEQUENCE [LARGE SCALE GENOMIC DNA]</scope>
</reference>
<evidence type="ECO:0000313" key="1">
    <source>
        <dbReference type="EMBL" id="SCB04243.1"/>
    </source>
</evidence>
<evidence type="ECO:0000313" key="2">
    <source>
        <dbReference type="Proteomes" id="UP000093071"/>
    </source>
</evidence>
<dbReference type="PATRIC" id="fig|1261556.5.peg.1549"/>
<dbReference type="Proteomes" id="UP000093071">
    <property type="component" value="Chromosome I"/>
</dbReference>
<gene>
    <name evidence="1" type="ORF">BN444_02617</name>
</gene>
<dbReference type="InterPro" id="IPR012467">
    <property type="entry name" value="DUF1684"/>
</dbReference>
<accession>A0A1C3TLU4</accession>
<organism evidence="1 2">
    <name type="scientific">Xanthomonas translucens pv. translucens DSM 18974</name>
    <dbReference type="NCBI Taxonomy" id="1261556"/>
    <lineage>
        <taxon>Bacteria</taxon>
        <taxon>Pseudomonadati</taxon>
        <taxon>Pseudomonadota</taxon>
        <taxon>Gammaproteobacteria</taxon>
        <taxon>Lysobacterales</taxon>
        <taxon>Lysobacteraceae</taxon>
        <taxon>Xanthomonas</taxon>
        <taxon>Xanthomonas translucens group</taxon>
    </lineage>
</organism>
<name>A0A1C3TLU4_XANCT</name>
<dbReference type="EMBL" id="LT604072">
    <property type="protein sequence ID" value="SCB04243.1"/>
    <property type="molecule type" value="Genomic_DNA"/>
</dbReference>
<dbReference type="Pfam" id="PF07920">
    <property type="entry name" value="DUF1684"/>
    <property type="match status" value="1"/>
</dbReference>
<proteinExistence type="predicted"/>
<protein>
    <submittedName>
        <fullName evidence="1">Uncharacterized protein</fullName>
    </submittedName>
</protein>
<dbReference type="PANTHER" id="PTHR41913:SF1">
    <property type="entry name" value="DUF1684 DOMAIN-CONTAINING PROTEIN"/>
    <property type="match status" value="1"/>
</dbReference>